<dbReference type="EMBL" id="NMUH01003600">
    <property type="protein sequence ID" value="MQM06314.1"/>
    <property type="molecule type" value="Genomic_DNA"/>
</dbReference>
<keyword evidence="6" id="KW-1185">Reference proteome</keyword>
<dbReference type="AlphaFoldDB" id="A0A843WQN8"/>
<reference evidence="5" key="1">
    <citation type="submission" date="2017-07" db="EMBL/GenBank/DDBJ databases">
        <title>Taro Niue Genome Assembly and Annotation.</title>
        <authorList>
            <person name="Atibalentja N."/>
            <person name="Keating K."/>
            <person name="Fields C.J."/>
        </authorList>
    </citation>
    <scope>NUCLEOTIDE SEQUENCE</scope>
    <source>
        <strain evidence="5">Niue_2</strain>
        <tissue evidence="5">Leaf</tissue>
    </source>
</reference>
<feature type="region of interest" description="Disordered" evidence="3">
    <location>
        <begin position="418"/>
        <end position="447"/>
    </location>
</feature>
<dbReference type="InterPro" id="IPR035979">
    <property type="entry name" value="RBD_domain_sf"/>
</dbReference>
<feature type="region of interest" description="Disordered" evidence="3">
    <location>
        <begin position="1"/>
        <end position="23"/>
    </location>
</feature>
<dbReference type="SUPFAM" id="SSF54928">
    <property type="entry name" value="RNA-binding domain, RBD"/>
    <property type="match status" value="2"/>
</dbReference>
<feature type="domain" description="RRM" evidence="4">
    <location>
        <begin position="71"/>
        <end position="148"/>
    </location>
</feature>
<evidence type="ECO:0000313" key="5">
    <source>
        <dbReference type="EMBL" id="MQM06314.1"/>
    </source>
</evidence>
<dbReference type="Gene3D" id="3.30.70.330">
    <property type="match status" value="2"/>
</dbReference>
<dbReference type="PANTHER" id="PTHR48024">
    <property type="entry name" value="GEO13361P1-RELATED"/>
    <property type="match status" value="1"/>
</dbReference>
<dbReference type="InterPro" id="IPR012677">
    <property type="entry name" value="Nucleotide-bd_a/b_plait_sf"/>
</dbReference>
<evidence type="ECO:0000256" key="3">
    <source>
        <dbReference type="SAM" id="MobiDB-lite"/>
    </source>
</evidence>
<organism evidence="5 6">
    <name type="scientific">Colocasia esculenta</name>
    <name type="common">Wild taro</name>
    <name type="synonym">Arum esculentum</name>
    <dbReference type="NCBI Taxonomy" id="4460"/>
    <lineage>
        <taxon>Eukaryota</taxon>
        <taxon>Viridiplantae</taxon>
        <taxon>Streptophyta</taxon>
        <taxon>Embryophyta</taxon>
        <taxon>Tracheophyta</taxon>
        <taxon>Spermatophyta</taxon>
        <taxon>Magnoliopsida</taxon>
        <taxon>Liliopsida</taxon>
        <taxon>Araceae</taxon>
        <taxon>Aroideae</taxon>
        <taxon>Colocasieae</taxon>
        <taxon>Colocasia</taxon>
    </lineage>
</organism>
<evidence type="ECO:0000256" key="1">
    <source>
        <dbReference type="ARBA" id="ARBA00022884"/>
    </source>
</evidence>
<name>A0A843WQN8_COLES</name>
<sequence length="447" mass="45185">MDLSSKKRKADENGGIDGAVPPSMLTPADARKIIESFSKEQLLDIVQEAACRHADVLDAVRANADRDPAQRKLFIRGLGWDTTTEGLRSIFSAYGDLEEAVVIIDKNTGKSKGYGFITFRHIDGALLALKEPSKKIDGRMTVTQLAAAGVGGPIAPQSQAADVSLRKIYVGNVPHDMPSDRLLAHFLSYGEIEEGPLGFDKQTGKSRGYALFVYKTPEGARASLVDATKVIDGHTMVCKLAADGKKGKPGEPTAAGAAPPLGVALNQPAVGAPAGAAGDVLGMGAQPPLQVSLSGQFGVPGVGGLSSYGGFSAGAGGLQGPAGFGQHYQLNSTMPSSVGMGMPGLSSVGAIGGQVPSSLGGGVGSGYGGALGGPYGTSQYGAPGSGGYGGLGIGSSLYRLPPSSGVMPSGGYPEGGPYAVSSAAYQAPTGSSPGQRVPSYPSLPQTY</sequence>
<evidence type="ECO:0000313" key="6">
    <source>
        <dbReference type="Proteomes" id="UP000652761"/>
    </source>
</evidence>
<evidence type="ECO:0000259" key="4">
    <source>
        <dbReference type="PROSITE" id="PS50102"/>
    </source>
</evidence>
<accession>A0A843WQN8</accession>
<proteinExistence type="predicted"/>
<dbReference type="FunFam" id="3.30.70.330:FF:000529">
    <property type="entry name" value="UBP1-associated protein 2C isoform A"/>
    <property type="match status" value="1"/>
</dbReference>
<dbReference type="GO" id="GO:0005634">
    <property type="term" value="C:nucleus"/>
    <property type="evidence" value="ECO:0007669"/>
    <property type="project" value="TreeGrafter"/>
</dbReference>
<keyword evidence="1 2" id="KW-0694">RNA-binding</keyword>
<dbReference type="SMART" id="SM00360">
    <property type="entry name" value="RRM"/>
    <property type="match status" value="2"/>
</dbReference>
<dbReference type="GO" id="GO:0003723">
    <property type="term" value="F:RNA binding"/>
    <property type="evidence" value="ECO:0007669"/>
    <property type="project" value="UniProtKB-UniRule"/>
</dbReference>
<dbReference type="PROSITE" id="PS50102">
    <property type="entry name" value="RRM"/>
    <property type="match status" value="2"/>
</dbReference>
<dbReference type="OrthoDB" id="1875751at2759"/>
<protein>
    <recommendedName>
        <fullName evidence="4">RRM domain-containing protein</fullName>
    </recommendedName>
</protein>
<dbReference type="PANTHER" id="PTHR48024:SF25">
    <property type="entry name" value="UBP1-ASSOCIATED PROTEIN 2C"/>
    <property type="match status" value="1"/>
</dbReference>
<feature type="domain" description="RRM" evidence="4">
    <location>
        <begin position="166"/>
        <end position="243"/>
    </location>
</feature>
<evidence type="ECO:0000256" key="2">
    <source>
        <dbReference type="PROSITE-ProRule" id="PRU00176"/>
    </source>
</evidence>
<dbReference type="Pfam" id="PF00076">
    <property type="entry name" value="RRM_1"/>
    <property type="match status" value="2"/>
</dbReference>
<dbReference type="Proteomes" id="UP000652761">
    <property type="component" value="Unassembled WGS sequence"/>
</dbReference>
<dbReference type="InterPro" id="IPR050886">
    <property type="entry name" value="RNA-binding_reg"/>
</dbReference>
<comment type="caution">
    <text evidence="5">The sequence shown here is derived from an EMBL/GenBank/DDBJ whole genome shotgun (WGS) entry which is preliminary data.</text>
</comment>
<gene>
    <name evidence="5" type="ORF">Taro_039140</name>
</gene>
<dbReference type="InterPro" id="IPR000504">
    <property type="entry name" value="RRM_dom"/>
</dbReference>